<dbReference type="RefSeq" id="WP_163994629.1">
    <property type="nucleotide sequence ID" value="NZ_WUEY01000042.1"/>
</dbReference>
<protein>
    <submittedName>
        <fullName evidence="3">PRC-barrel domain containing protein</fullName>
    </submittedName>
</protein>
<dbReference type="SUPFAM" id="SSF50346">
    <property type="entry name" value="PRC-barrel domain"/>
    <property type="match status" value="1"/>
</dbReference>
<evidence type="ECO:0000256" key="1">
    <source>
        <dbReference type="SAM" id="SignalP"/>
    </source>
</evidence>
<sequence>MRNIVMTAMALSAFSFPAFAQVAAPATEPRFTTVEDSNLLSSRLVDLDVTNAAEKTIGQIKDIVFAADGQVKGYILSMGGFLGMGEHYVVVDPASLAVSFDTAREKWRATMNTTEDQLKAAPAFKYEGKWKS</sequence>
<dbReference type="PANTHER" id="PTHR36505:SF1">
    <property type="entry name" value="BLR1072 PROTEIN"/>
    <property type="match status" value="1"/>
</dbReference>
<proteinExistence type="predicted"/>
<organism evidence="3 4">
    <name type="scientific">Rhizobium lusitanum</name>
    <dbReference type="NCBI Taxonomy" id="293958"/>
    <lineage>
        <taxon>Bacteria</taxon>
        <taxon>Pseudomonadati</taxon>
        <taxon>Pseudomonadota</taxon>
        <taxon>Alphaproteobacteria</taxon>
        <taxon>Hyphomicrobiales</taxon>
        <taxon>Rhizobiaceae</taxon>
        <taxon>Rhizobium/Agrobacterium group</taxon>
        <taxon>Rhizobium</taxon>
    </lineage>
</organism>
<dbReference type="InterPro" id="IPR011033">
    <property type="entry name" value="PRC_barrel-like_sf"/>
</dbReference>
<accession>A0A6L9UL44</accession>
<name>A0A6L9UL44_9HYPH</name>
<gene>
    <name evidence="3" type="ORF">GR212_35600</name>
</gene>
<reference evidence="3 4" key="1">
    <citation type="submission" date="2019-12" db="EMBL/GenBank/DDBJ databases">
        <title>Rhizobium genotypes associated with high levels of biological nitrogen fixation by grain legumes in a temperate-maritime cropping system.</title>
        <authorList>
            <person name="Maluk M."/>
            <person name="Francesc Ferrando Molina F."/>
            <person name="Lopez Del Egido L."/>
            <person name="Lafos M."/>
            <person name="Langarica-Fuentes A."/>
            <person name="Gebre Yohannes G."/>
            <person name="Young M.W."/>
            <person name="Martin P."/>
            <person name="Gantlett R."/>
            <person name="Kenicer G."/>
            <person name="Hawes C."/>
            <person name="Begg G.S."/>
            <person name="Quilliam R.S."/>
            <person name="Squire G.R."/>
            <person name="Poole P.S."/>
            <person name="Young P.W."/>
            <person name="Iannetta P.M."/>
            <person name="James E.K."/>
        </authorList>
    </citation>
    <scope>NUCLEOTIDE SEQUENCE [LARGE SCALE GENOMIC DNA]</scope>
    <source>
        <strain evidence="3 4">JHI1118</strain>
    </source>
</reference>
<dbReference type="Proteomes" id="UP000483035">
    <property type="component" value="Unassembled WGS sequence"/>
</dbReference>
<dbReference type="EMBL" id="WUEY01000042">
    <property type="protein sequence ID" value="NEI74866.1"/>
    <property type="molecule type" value="Genomic_DNA"/>
</dbReference>
<feature type="chain" id="PRO_5026894707" evidence="1">
    <location>
        <begin position="21"/>
        <end position="132"/>
    </location>
</feature>
<evidence type="ECO:0000313" key="3">
    <source>
        <dbReference type="EMBL" id="NEI74866.1"/>
    </source>
</evidence>
<feature type="domain" description="PRC-barrel" evidence="2">
    <location>
        <begin position="41"/>
        <end position="94"/>
    </location>
</feature>
<evidence type="ECO:0000313" key="4">
    <source>
        <dbReference type="Proteomes" id="UP000483035"/>
    </source>
</evidence>
<dbReference type="Gene3D" id="2.30.30.240">
    <property type="entry name" value="PRC-barrel domain"/>
    <property type="match status" value="1"/>
</dbReference>
<feature type="signal peptide" evidence="1">
    <location>
        <begin position="1"/>
        <end position="20"/>
    </location>
</feature>
<dbReference type="InterPro" id="IPR027275">
    <property type="entry name" value="PRC-brl_dom"/>
</dbReference>
<keyword evidence="1" id="KW-0732">Signal</keyword>
<evidence type="ECO:0000259" key="2">
    <source>
        <dbReference type="Pfam" id="PF05239"/>
    </source>
</evidence>
<dbReference type="PANTHER" id="PTHR36505">
    <property type="entry name" value="BLR1072 PROTEIN"/>
    <property type="match status" value="1"/>
</dbReference>
<dbReference type="Pfam" id="PF05239">
    <property type="entry name" value="PRC"/>
    <property type="match status" value="1"/>
</dbReference>
<dbReference type="AlphaFoldDB" id="A0A6L9UL44"/>
<comment type="caution">
    <text evidence="3">The sequence shown here is derived from an EMBL/GenBank/DDBJ whole genome shotgun (WGS) entry which is preliminary data.</text>
</comment>